<feature type="region of interest" description="Disordered" evidence="1">
    <location>
        <begin position="66"/>
        <end position="110"/>
    </location>
</feature>
<organism evidence="2 3">
    <name type="scientific">Eumeta variegata</name>
    <name type="common">Bagworm moth</name>
    <name type="synonym">Eumeta japonica</name>
    <dbReference type="NCBI Taxonomy" id="151549"/>
    <lineage>
        <taxon>Eukaryota</taxon>
        <taxon>Metazoa</taxon>
        <taxon>Ecdysozoa</taxon>
        <taxon>Arthropoda</taxon>
        <taxon>Hexapoda</taxon>
        <taxon>Insecta</taxon>
        <taxon>Pterygota</taxon>
        <taxon>Neoptera</taxon>
        <taxon>Endopterygota</taxon>
        <taxon>Lepidoptera</taxon>
        <taxon>Glossata</taxon>
        <taxon>Ditrysia</taxon>
        <taxon>Tineoidea</taxon>
        <taxon>Psychidae</taxon>
        <taxon>Oiketicinae</taxon>
        <taxon>Eumeta</taxon>
    </lineage>
</organism>
<protein>
    <submittedName>
        <fullName evidence="2">Uncharacterized protein</fullName>
    </submittedName>
</protein>
<accession>A0A4C1WNH9</accession>
<reference evidence="2 3" key="1">
    <citation type="journal article" date="2019" name="Commun. Biol.">
        <title>The bagworm genome reveals a unique fibroin gene that provides high tensile strength.</title>
        <authorList>
            <person name="Kono N."/>
            <person name="Nakamura H."/>
            <person name="Ohtoshi R."/>
            <person name="Tomita M."/>
            <person name="Numata K."/>
            <person name="Arakawa K."/>
        </authorList>
    </citation>
    <scope>NUCLEOTIDE SEQUENCE [LARGE SCALE GENOMIC DNA]</scope>
</reference>
<name>A0A4C1WNH9_EUMVA</name>
<keyword evidence="3" id="KW-1185">Reference proteome</keyword>
<feature type="compositionally biased region" description="Pro residues" evidence="1">
    <location>
        <begin position="92"/>
        <end position="101"/>
    </location>
</feature>
<evidence type="ECO:0000256" key="1">
    <source>
        <dbReference type="SAM" id="MobiDB-lite"/>
    </source>
</evidence>
<gene>
    <name evidence="2" type="ORF">EVAR_48300_1</name>
</gene>
<evidence type="ECO:0000313" key="3">
    <source>
        <dbReference type="Proteomes" id="UP000299102"/>
    </source>
</evidence>
<dbReference type="Proteomes" id="UP000299102">
    <property type="component" value="Unassembled WGS sequence"/>
</dbReference>
<dbReference type="AlphaFoldDB" id="A0A4C1WNH9"/>
<dbReference type="EMBL" id="BGZK01000586">
    <property type="protein sequence ID" value="GBP51677.1"/>
    <property type="molecule type" value="Genomic_DNA"/>
</dbReference>
<evidence type="ECO:0000313" key="2">
    <source>
        <dbReference type="EMBL" id="GBP51677.1"/>
    </source>
</evidence>
<feature type="compositionally biased region" description="Basic and acidic residues" evidence="1">
    <location>
        <begin position="75"/>
        <end position="88"/>
    </location>
</feature>
<comment type="caution">
    <text evidence="2">The sequence shown here is derived from an EMBL/GenBank/DDBJ whole genome shotgun (WGS) entry which is preliminary data.</text>
</comment>
<proteinExistence type="predicted"/>
<sequence>MLTATNTSYTQSVWRTEEGINCANLREGNVPLNLFFQGGRRAGRPVKRSREQLTLDRPIYRPSRLSKAVGGASFETERPPRKVRDVSGHPRAPAPAAPGPSTPQLGFASPTNARGFVASLF</sequence>